<evidence type="ECO:0000256" key="13">
    <source>
        <dbReference type="ARBA" id="ARBA00049494"/>
    </source>
</evidence>
<dbReference type="NCBIfam" id="TIGR00083">
    <property type="entry name" value="ribF"/>
    <property type="match status" value="1"/>
</dbReference>
<proteinExistence type="inferred from homology"/>
<keyword evidence="5 14" id="KW-0808">Transferase</keyword>
<evidence type="ECO:0000313" key="16">
    <source>
        <dbReference type="EMBL" id="MEP0816855.1"/>
    </source>
</evidence>
<evidence type="ECO:0000256" key="9">
    <source>
        <dbReference type="ARBA" id="ARBA00022827"/>
    </source>
</evidence>
<evidence type="ECO:0000256" key="7">
    <source>
        <dbReference type="ARBA" id="ARBA00022741"/>
    </source>
</evidence>
<dbReference type="EC" id="2.7.1.26" evidence="14"/>
<keyword evidence="8 14" id="KW-0418">Kinase</keyword>
<dbReference type="Pfam" id="PF01687">
    <property type="entry name" value="Flavokinase"/>
    <property type="match status" value="1"/>
</dbReference>
<dbReference type="NCBIfam" id="NF004160">
    <property type="entry name" value="PRK05627.1-3"/>
    <property type="match status" value="1"/>
</dbReference>
<dbReference type="SMART" id="SM00904">
    <property type="entry name" value="Flavokinase"/>
    <property type="match status" value="1"/>
</dbReference>
<evidence type="ECO:0000256" key="11">
    <source>
        <dbReference type="ARBA" id="ARBA00023268"/>
    </source>
</evidence>
<dbReference type="PANTHER" id="PTHR22749">
    <property type="entry name" value="RIBOFLAVIN KINASE/FMN ADENYLYLTRANSFERASE"/>
    <property type="match status" value="1"/>
</dbReference>
<evidence type="ECO:0000256" key="8">
    <source>
        <dbReference type="ARBA" id="ARBA00022777"/>
    </source>
</evidence>
<keyword evidence="10 14" id="KW-0067">ATP-binding</keyword>
<comment type="caution">
    <text evidence="16">The sequence shown here is derived from an EMBL/GenBank/DDBJ whole genome shotgun (WGS) entry which is preliminary data.</text>
</comment>
<dbReference type="GO" id="GO:0008531">
    <property type="term" value="F:riboflavin kinase activity"/>
    <property type="evidence" value="ECO:0007669"/>
    <property type="project" value="UniProtKB-EC"/>
</dbReference>
<dbReference type="Proteomes" id="UP001464891">
    <property type="component" value="Unassembled WGS sequence"/>
</dbReference>
<dbReference type="SUPFAM" id="SSF82114">
    <property type="entry name" value="Riboflavin kinase-like"/>
    <property type="match status" value="1"/>
</dbReference>
<organism evidence="16 17">
    <name type="scientific">Trichocoleus desertorum GB2-A4</name>
    <dbReference type="NCBI Taxonomy" id="2933944"/>
    <lineage>
        <taxon>Bacteria</taxon>
        <taxon>Bacillati</taxon>
        <taxon>Cyanobacteriota</taxon>
        <taxon>Cyanophyceae</taxon>
        <taxon>Leptolyngbyales</taxon>
        <taxon>Trichocoleusaceae</taxon>
        <taxon>Trichocoleus</taxon>
    </lineage>
</organism>
<evidence type="ECO:0000256" key="12">
    <source>
        <dbReference type="ARBA" id="ARBA00047880"/>
    </source>
</evidence>
<evidence type="ECO:0000256" key="2">
    <source>
        <dbReference type="ARBA" id="ARBA00005201"/>
    </source>
</evidence>
<evidence type="ECO:0000256" key="3">
    <source>
        <dbReference type="ARBA" id="ARBA00022630"/>
    </source>
</evidence>
<evidence type="ECO:0000256" key="10">
    <source>
        <dbReference type="ARBA" id="ARBA00022840"/>
    </source>
</evidence>
<keyword evidence="3 14" id="KW-0285">Flavoprotein</keyword>
<dbReference type="InterPro" id="IPR015864">
    <property type="entry name" value="FAD_synthase"/>
</dbReference>
<dbReference type="RefSeq" id="WP_190439027.1">
    <property type="nucleotide sequence ID" value="NZ_JAMPKM010000003.1"/>
</dbReference>
<keyword evidence="11" id="KW-0511">Multifunctional enzyme</keyword>
<keyword evidence="7 14" id="KW-0547">Nucleotide-binding</keyword>
<dbReference type="CDD" id="cd02064">
    <property type="entry name" value="FAD_synthetase_N"/>
    <property type="match status" value="1"/>
</dbReference>
<name>A0ABV0J537_9CYAN</name>
<keyword evidence="17" id="KW-1185">Reference proteome</keyword>
<dbReference type="InterPro" id="IPR023468">
    <property type="entry name" value="Riboflavin_kinase"/>
</dbReference>
<keyword evidence="9 14" id="KW-0274">FAD</keyword>
<dbReference type="EMBL" id="JAMPKM010000003">
    <property type="protein sequence ID" value="MEP0816855.1"/>
    <property type="molecule type" value="Genomic_DNA"/>
</dbReference>
<comment type="similarity">
    <text evidence="14">Belongs to the ribF family.</text>
</comment>
<protein>
    <recommendedName>
        <fullName evidence="14">Riboflavin biosynthesis protein</fullName>
    </recommendedName>
    <domain>
        <recommendedName>
            <fullName evidence="14">Riboflavin kinase</fullName>
            <ecNumber evidence="14">2.7.1.26</ecNumber>
        </recommendedName>
        <alternativeName>
            <fullName evidence="14">Flavokinase</fullName>
        </alternativeName>
    </domain>
    <domain>
        <recommendedName>
            <fullName evidence="14">FMN adenylyltransferase</fullName>
            <ecNumber evidence="14">2.7.7.2</ecNumber>
        </recommendedName>
        <alternativeName>
            <fullName evidence="14">FAD pyrophosphorylase</fullName>
        </alternativeName>
        <alternativeName>
            <fullName evidence="14">FAD synthase</fullName>
        </alternativeName>
    </domain>
</protein>
<dbReference type="EC" id="2.7.7.2" evidence="14"/>
<evidence type="ECO:0000256" key="14">
    <source>
        <dbReference type="PIRNR" id="PIRNR004491"/>
    </source>
</evidence>
<sequence length="350" mass="38073">MWVTSSLTSVLTPTAVALGNFDGVHRGHRQVIQPVLNSVASVQPLTTSFFKDDLFTIAEPNESLLLSPSAAIAAETNSELPYPTVVTFNPHPQEFFSGQPRALLTPLNEKVLQLQAMGVRQLVLLPFDRELADLSPQAFVEEILVQRLQAQQISVGVDFRFGRQRAGTAADLQAIAATYGIAVSTVPLCTCADERISSSNIRTALQAGDLQRANRLLGRPYSLMGQVVWGQQLGRTIGFPTANLQLPPEKFLPSHGVYAVQVQSSTLSGLQTPCSAVMNIGHRPTVNGVSRTVEIHLLDWDGDLYEQTLIVSLKYFLRPEQKFASLEALKTQIQADCLSARSLLATAPSV</sequence>
<evidence type="ECO:0000256" key="6">
    <source>
        <dbReference type="ARBA" id="ARBA00022695"/>
    </source>
</evidence>
<dbReference type="InterPro" id="IPR014729">
    <property type="entry name" value="Rossmann-like_a/b/a_fold"/>
</dbReference>
<dbReference type="InterPro" id="IPR002606">
    <property type="entry name" value="Riboflavin_kinase_bac"/>
</dbReference>
<evidence type="ECO:0000256" key="1">
    <source>
        <dbReference type="ARBA" id="ARBA00004726"/>
    </source>
</evidence>
<dbReference type="GO" id="GO:0003919">
    <property type="term" value="F:FMN adenylyltransferase activity"/>
    <property type="evidence" value="ECO:0007669"/>
    <property type="project" value="UniProtKB-EC"/>
</dbReference>
<dbReference type="InterPro" id="IPR015865">
    <property type="entry name" value="Riboflavin_kinase_bac/euk"/>
</dbReference>
<evidence type="ECO:0000256" key="4">
    <source>
        <dbReference type="ARBA" id="ARBA00022643"/>
    </source>
</evidence>
<evidence type="ECO:0000256" key="5">
    <source>
        <dbReference type="ARBA" id="ARBA00022679"/>
    </source>
</evidence>
<dbReference type="Gene3D" id="2.40.30.30">
    <property type="entry name" value="Riboflavin kinase-like"/>
    <property type="match status" value="1"/>
</dbReference>
<comment type="pathway">
    <text evidence="1 14">Cofactor biosynthesis; FAD biosynthesis; FAD from FMN: step 1/1.</text>
</comment>
<feature type="domain" description="Riboflavin kinase" evidence="15">
    <location>
        <begin position="216"/>
        <end position="345"/>
    </location>
</feature>
<dbReference type="SUPFAM" id="SSF52374">
    <property type="entry name" value="Nucleotidylyl transferase"/>
    <property type="match status" value="2"/>
</dbReference>
<gene>
    <name evidence="16" type="ORF">NC998_07075</name>
</gene>
<comment type="catalytic activity">
    <reaction evidence="12 14">
        <text>riboflavin + ATP = FMN + ADP + H(+)</text>
        <dbReference type="Rhea" id="RHEA:14357"/>
        <dbReference type="ChEBI" id="CHEBI:15378"/>
        <dbReference type="ChEBI" id="CHEBI:30616"/>
        <dbReference type="ChEBI" id="CHEBI:57986"/>
        <dbReference type="ChEBI" id="CHEBI:58210"/>
        <dbReference type="ChEBI" id="CHEBI:456216"/>
        <dbReference type="EC" id="2.7.1.26"/>
    </reaction>
</comment>
<evidence type="ECO:0000313" key="17">
    <source>
        <dbReference type="Proteomes" id="UP001464891"/>
    </source>
</evidence>
<dbReference type="Gene3D" id="3.40.50.620">
    <property type="entry name" value="HUPs"/>
    <property type="match status" value="1"/>
</dbReference>
<dbReference type="InterPro" id="IPR023465">
    <property type="entry name" value="Riboflavin_kinase_dom_sf"/>
</dbReference>
<evidence type="ECO:0000259" key="15">
    <source>
        <dbReference type="SMART" id="SM00904"/>
    </source>
</evidence>
<keyword evidence="4 14" id="KW-0288">FMN</keyword>
<dbReference type="Pfam" id="PF06574">
    <property type="entry name" value="FAD_syn"/>
    <property type="match status" value="2"/>
</dbReference>
<keyword evidence="6 14" id="KW-0548">Nucleotidyltransferase</keyword>
<comment type="catalytic activity">
    <reaction evidence="13 14">
        <text>FMN + ATP + H(+) = FAD + diphosphate</text>
        <dbReference type="Rhea" id="RHEA:17237"/>
        <dbReference type="ChEBI" id="CHEBI:15378"/>
        <dbReference type="ChEBI" id="CHEBI:30616"/>
        <dbReference type="ChEBI" id="CHEBI:33019"/>
        <dbReference type="ChEBI" id="CHEBI:57692"/>
        <dbReference type="ChEBI" id="CHEBI:58210"/>
        <dbReference type="EC" id="2.7.7.2"/>
    </reaction>
</comment>
<reference evidence="16 17" key="1">
    <citation type="submission" date="2022-04" db="EMBL/GenBank/DDBJ databases">
        <title>Positive selection, recombination, and allopatry shape intraspecific diversity of widespread and dominant cyanobacteria.</title>
        <authorList>
            <person name="Wei J."/>
            <person name="Shu W."/>
            <person name="Hu C."/>
        </authorList>
    </citation>
    <scope>NUCLEOTIDE SEQUENCE [LARGE SCALE GENOMIC DNA]</scope>
    <source>
        <strain evidence="16 17">GB2-A4</strain>
    </source>
</reference>
<comment type="pathway">
    <text evidence="2 14">Cofactor biosynthesis; FMN biosynthesis; FMN from riboflavin (ATP route): step 1/1.</text>
</comment>
<dbReference type="PIRSF" id="PIRSF004491">
    <property type="entry name" value="FAD_Synth"/>
    <property type="match status" value="1"/>
</dbReference>
<dbReference type="PANTHER" id="PTHR22749:SF6">
    <property type="entry name" value="RIBOFLAVIN KINASE"/>
    <property type="match status" value="1"/>
</dbReference>
<accession>A0ABV0J537</accession>